<keyword evidence="1" id="KW-0969">Cilium</keyword>
<organism evidence="1">
    <name type="scientific">Magnetospirillum gryphiswaldense</name>
    <dbReference type="NCBI Taxonomy" id="55518"/>
    <lineage>
        <taxon>Bacteria</taxon>
        <taxon>Pseudomonadati</taxon>
        <taxon>Pseudomonadota</taxon>
        <taxon>Alphaproteobacteria</taxon>
        <taxon>Rhodospirillales</taxon>
        <taxon>Rhodospirillaceae</taxon>
        <taxon>Magnetospirillum</taxon>
    </lineage>
</organism>
<accession>A4TTU5</accession>
<proteinExistence type="predicted"/>
<reference evidence="1" key="1">
    <citation type="journal article" date="2007" name="J. Bacteriol.">
        <title>Comparative genome analysis of four magnetotactic bacteria reveals a complex set of group-specific genes implicated in magnetosome biomineralization and function.</title>
        <authorList>
            <person name="Richter M."/>
            <person name="Kube M."/>
            <person name="Bazylinski D.A."/>
            <person name="Lombardot T."/>
            <person name="Gloeckner F.O."/>
            <person name="Reinhardt R."/>
            <person name="Schueler D."/>
        </authorList>
    </citation>
    <scope>NUCLEOTIDE SEQUENCE</scope>
    <source>
        <strain evidence="1">MSR-1</strain>
    </source>
</reference>
<keyword evidence="1" id="KW-0449">Lipoprotein</keyword>
<dbReference type="EMBL" id="CU459003">
    <property type="protein sequence ID" value="CAM74052.1"/>
    <property type="molecule type" value="Genomic_DNA"/>
</dbReference>
<evidence type="ECO:0000313" key="1">
    <source>
        <dbReference type="EMBL" id="CAM74052.1"/>
    </source>
</evidence>
<gene>
    <name evidence="1" type="ORF">MGR_0428</name>
</gene>
<sequence>MGGEEEVIADELIDIDKVEGRVKASSIRKIGEIVDKHPEEALSIIRNWLYQEA</sequence>
<keyword evidence="1" id="KW-0966">Cell projection</keyword>
<protein>
    <submittedName>
        <fullName evidence="1">Flagellar biosynthesis/type III secretory pathway lipoprotein</fullName>
    </submittedName>
</protein>
<dbReference type="AlphaFoldDB" id="A4TTU5"/>
<name>A4TTU5_9PROT</name>
<keyword evidence="1" id="KW-0282">Flagellum</keyword>